<reference evidence="3" key="1">
    <citation type="journal article" date="2019" name="Int. J. Syst. Evol. Microbiol.">
        <title>The Global Catalogue of Microorganisms (GCM) 10K type strain sequencing project: providing services to taxonomists for standard genome sequencing and annotation.</title>
        <authorList>
            <consortium name="The Broad Institute Genomics Platform"/>
            <consortium name="The Broad Institute Genome Sequencing Center for Infectious Disease"/>
            <person name="Wu L."/>
            <person name="Ma J."/>
        </authorList>
    </citation>
    <scope>NUCLEOTIDE SEQUENCE [LARGE SCALE GENOMIC DNA]</scope>
    <source>
        <strain evidence="3">NBRC 105830</strain>
    </source>
</reference>
<sequence length="175" mass="18796">MAHAPSNGEENGHGFAHEDEAQPERVLGARRLDDRGLPDREAPMTIFSGPAPALANVGELYAVLDPDDTAEGMRVAPQRATGLTMMNEHVLLVCDDSVSFDLPGPAHADQMVPRHRGGKTRHGEIWRTLLPGSSGARPHGYSYVVGTPTGRPRSRSATRTRSATSRRPPCSTPST</sequence>
<evidence type="ECO:0000256" key="1">
    <source>
        <dbReference type="SAM" id="MobiDB-lite"/>
    </source>
</evidence>
<feature type="compositionally biased region" description="Basic and acidic residues" evidence="1">
    <location>
        <begin position="10"/>
        <end position="23"/>
    </location>
</feature>
<gene>
    <name evidence="2" type="ORF">GCM10025862_04780</name>
</gene>
<proteinExistence type="predicted"/>
<feature type="compositionally biased region" description="Low complexity" evidence="1">
    <location>
        <begin position="159"/>
        <end position="175"/>
    </location>
</feature>
<dbReference type="Proteomes" id="UP001157109">
    <property type="component" value="Unassembled WGS sequence"/>
</dbReference>
<keyword evidence="3" id="KW-1185">Reference proteome</keyword>
<feature type="region of interest" description="Disordered" evidence="1">
    <location>
        <begin position="1"/>
        <end position="37"/>
    </location>
</feature>
<name>A0ABQ6HJV7_9MICO</name>
<accession>A0ABQ6HJV7</accession>
<organism evidence="2 3">
    <name type="scientific">Arsenicicoccus piscis</name>
    <dbReference type="NCBI Taxonomy" id="673954"/>
    <lineage>
        <taxon>Bacteria</taxon>
        <taxon>Bacillati</taxon>
        <taxon>Actinomycetota</taxon>
        <taxon>Actinomycetes</taxon>
        <taxon>Micrococcales</taxon>
        <taxon>Intrasporangiaceae</taxon>
        <taxon>Arsenicicoccus</taxon>
    </lineage>
</organism>
<dbReference type="EMBL" id="BSUJ01000001">
    <property type="protein sequence ID" value="GMA18457.1"/>
    <property type="molecule type" value="Genomic_DNA"/>
</dbReference>
<protein>
    <submittedName>
        <fullName evidence="2">Uncharacterized protein</fullName>
    </submittedName>
</protein>
<evidence type="ECO:0000313" key="2">
    <source>
        <dbReference type="EMBL" id="GMA18457.1"/>
    </source>
</evidence>
<comment type="caution">
    <text evidence="2">The sequence shown here is derived from an EMBL/GenBank/DDBJ whole genome shotgun (WGS) entry which is preliminary data.</text>
</comment>
<evidence type="ECO:0000313" key="3">
    <source>
        <dbReference type="Proteomes" id="UP001157109"/>
    </source>
</evidence>
<feature type="region of interest" description="Disordered" evidence="1">
    <location>
        <begin position="130"/>
        <end position="175"/>
    </location>
</feature>